<dbReference type="AlphaFoldDB" id="A0A327PFG3"/>
<feature type="signal peptide" evidence="1">
    <location>
        <begin position="1"/>
        <end position="19"/>
    </location>
</feature>
<proteinExistence type="predicted"/>
<sequence length="199" mass="22006">MKNALLLSFFLLFSFSVSAQSSLEVRGYFGVSGSMANWNEDLDGASSVDIENVKEVGVLLSKSISEKFSLNGGLNYSFATVQYDPNIPPCFNCLSIAYEHNLDFKMLSLPIYAEYSLGKIFYAAAGPLVDFQLSEGNNFSDQSGVGYLVGLGAKLDTEKLSFSIFPNYKRHNVIPFEKEGNYKQILQELGVQFGVGYQF</sequence>
<evidence type="ECO:0000256" key="1">
    <source>
        <dbReference type="SAM" id="SignalP"/>
    </source>
</evidence>
<name>A0A327PFG3_9BACT</name>
<feature type="chain" id="PRO_5016241288" evidence="1">
    <location>
        <begin position="20"/>
        <end position="199"/>
    </location>
</feature>
<evidence type="ECO:0000259" key="2">
    <source>
        <dbReference type="Pfam" id="PF13568"/>
    </source>
</evidence>
<gene>
    <name evidence="3" type="ORF">LV83_02202</name>
</gene>
<keyword evidence="4" id="KW-1185">Reference proteome</keyword>
<dbReference type="Pfam" id="PF13568">
    <property type="entry name" value="OMP_b-brl_2"/>
    <property type="match status" value="1"/>
</dbReference>
<dbReference type="Proteomes" id="UP000249610">
    <property type="component" value="Unassembled WGS sequence"/>
</dbReference>
<feature type="domain" description="Outer membrane protein beta-barrel" evidence="2">
    <location>
        <begin position="19"/>
        <end position="159"/>
    </location>
</feature>
<evidence type="ECO:0000313" key="4">
    <source>
        <dbReference type="Proteomes" id="UP000249610"/>
    </source>
</evidence>
<comment type="caution">
    <text evidence="3">The sequence shown here is derived from an EMBL/GenBank/DDBJ whole genome shotgun (WGS) entry which is preliminary data.</text>
</comment>
<reference evidence="3 4" key="1">
    <citation type="submission" date="2018-06" db="EMBL/GenBank/DDBJ databases">
        <title>Genomic Encyclopedia of Archaeal and Bacterial Type Strains, Phase II (KMG-II): from individual species to whole genera.</title>
        <authorList>
            <person name="Goeker M."/>
        </authorList>
    </citation>
    <scope>NUCLEOTIDE SEQUENCE [LARGE SCALE GENOMIC DNA]</scope>
    <source>
        <strain evidence="3 4">DSM 23446</strain>
    </source>
</reference>
<accession>A0A327PFG3</accession>
<dbReference type="InterPro" id="IPR025665">
    <property type="entry name" value="Beta-barrel_OMP_2"/>
</dbReference>
<keyword evidence="1" id="KW-0732">Signal</keyword>
<evidence type="ECO:0000313" key="3">
    <source>
        <dbReference type="EMBL" id="RAI90191.1"/>
    </source>
</evidence>
<organism evidence="3 4">
    <name type="scientific">Algoriphagus yeomjeoni</name>
    <dbReference type="NCBI Taxonomy" id="291403"/>
    <lineage>
        <taxon>Bacteria</taxon>
        <taxon>Pseudomonadati</taxon>
        <taxon>Bacteroidota</taxon>
        <taxon>Cytophagia</taxon>
        <taxon>Cytophagales</taxon>
        <taxon>Cyclobacteriaceae</taxon>
        <taxon>Algoriphagus</taxon>
    </lineage>
</organism>
<dbReference type="EMBL" id="QLLK01000005">
    <property type="protein sequence ID" value="RAI90191.1"/>
    <property type="molecule type" value="Genomic_DNA"/>
</dbReference>
<dbReference type="RefSeq" id="WP_111611547.1">
    <property type="nucleotide sequence ID" value="NZ_QLLK01000005.1"/>
</dbReference>
<protein>
    <submittedName>
        <fullName evidence="3">Outer membrane protein with beta-barrel domain</fullName>
    </submittedName>
</protein>
<dbReference type="OrthoDB" id="980939at2"/>